<dbReference type="EMBL" id="QSVQ01000002">
    <property type="protein sequence ID" value="RGO54057.1"/>
    <property type="molecule type" value="Genomic_DNA"/>
</dbReference>
<dbReference type="RefSeq" id="WP_044944790.1">
    <property type="nucleotide sequence ID" value="NZ_QSVQ01000002.1"/>
</dbReference>
<sequence>MEGGNHVAYQSVEEMKNVDPRTVDRSQLVDRESVRLDPDAGYEERLKSHIRQIRNPYCYLDGGIVVKLAFQPKGPTIEERVNSVYLSGS</sequence>
<keyword evidence="3" id="KW-1185">Reference proteome</keyword>
<evidence type="ECO:0000259" key="1">
    <source>
        <dbReference type="Pfam" id="PF21757"/>
    </source>
</evidence>
<evidence type="ECO:0000313" key="3">
    <source>
        <dbReference type="Proteomes" id="UP000261055"/>
    </source>
</evidence>
<accession>A0A3E5GVM2</accession>
<protein>
    <recommendedName>
        <fullName evidence="1">DUF6870 domain-containing protein</fullName>
    </recommendedName>
</protein>
<gene>
    <name evidence="2" type="ORF">DXB12_02865</name>
</gene>
<feature type="domain" description="DUF6870" evidence="1">
    <location>
        <begin position="15"/>
        <end position="85"/>
    </location>
</feature>
<name>A0A3E5GVM2_9FIRM</name>
<proteinExistence type="predicted"/>
<dbReference type="AlphaFoldDB" id="A0A3E5GVM2"/>
<organism evidence="2 3">
    <name type="scientific">Dorea formicigenerans</name>
    <dbReference type="NCBI Taxonomy" id="39486"/>
    <lineage>
        <taxon>Bacteria</taxon>
        <taxon>Bacillati</taxon>
        <taxon>Bacillota</taxon>
        <taxon>Clostridia</taxon>
        <taxon>Lachnospirales</taxon>
        <taxon>Lachnospiraceae</taxon>
        <taxon>Dorea</taxon>
    </lineage>
</organism>
<dbReference type="Pfam" id="PF21757">
    <property type="entry name" value="DUF6870"/>
    <property type="match status" value="1"/>
</dbReference>
<evidence type="ECO:0000313" key="2">
    <source>
        <dbReference type="EMBL" id="RGO54057.1"/>
    </source>
</evidence>
<dbReference type="Proteomes" id="UP000261055">
    <property type="component" value="Unassembled WGS sequence"/>
</dbReference>
<reference evidence="2 3" key="1">
    <citation type="submission" date="2018-08" db="EMBL/GenBank/DDBJ databases">
        <title>A genome reference for cultivated species of the human gut microbiota.</title>
        <authorList>
            <person name="Zou Y."/>
            <person name="Xue W."/>
            <person name="Luo G."/>
        </authorList>
    </citation>
    <scope>NUCLEOTIDE SEQUENCE [LARGE SCALE GENOMIC DNA]</scope>
    <source>
        <strain evidence="2 3">OM02-12</strain>
    </source>
</reference>
<comment type="caution">
    <text evidence="2">The sequence shown here is derived from an EMBL/GenBank/DDBJ whole genome shotgun (WGS) entry which is preliminary data.</text>
</comment>
<dbReference type="InterPro" id="IPR049222">
    <property type="entry name" value="DUF6870"/>
</dbReference>